<dbReference type="InParanoid" id="A0A5E4GB84"/>
<name>A0A5E4GB84_PRUDU</name>
<evidence type="ECO:0000313" key="1">
    <source>
        <dbReference type="EMBL" id="VVA37165.1"/>
    </source>
</evidence>
<feature type="non-terminal residue" evidence="1">
    <location>
        <position position="1"/>
    </location>
</feature>
<organism evidence="1 2">
    <name type="scientific">Prunus dulcis</name>
    <name type="common">Almond</name>
    <name type="synonym">Amygdalus dulcis</name>
    <dbReference type="NCBI Taxonomy" id="3755"/>
    <lineage>
        <taxon>Eukaryota</taxon>
        <taxon>Viridiplantae</taxon>
        <taxon>Streptophyta</taxon>
        <taxon>Embryophyta</taxon>
        <taxon>Tracheophyta</taxon>
        <taxon>Spermatophyta</taxon>
        <taxon>Magnoliopsida</taxon>
        <taxon>eudicotyledons</taxon>
        <taxon>Gunneridae</taxon>
        <taxon>Pentapetalae</taxon>
        <taxon>rosids</taxon>
        <taxon>fabids</taxon>
        <taxon>Rosales</taxon>
        <taxon>Rosaceae</taxon>
        <taxon>Amygdaloideae</taxon>
        <taxon>Amygdaleae</taxon>
        <taxon>Prunus</taxon>
    </lineage>
</organism>
<reference evidence="2" key="1">
    <citation type="journal article" date="2020" name="Plant J.">
        <title>Transposons played a major role in the diversification between the closely related almond and peach genomes: results from the almond genome sequence.</title>
        <authorList>
            <person name="Alioto T."/>
            <person name="Alexiou K.G."/>
            <person name="Bardil A."/>
            <person name="Barteri F."/>
            <person name="Castanera R."/>
            <person name="Cruz F."/>
            <person name="Dhingra A."/>
            <person name="Duval H."/>
            <person name="Fernandez I Marti A."/>
            <person name="Frias L."/>
            <person name="Galan B."/>
            <person name="Garcia J.L."/>
            <person name="Howad W."/>
            <person name="Gomez-Garrido J."/>
            <person name="Gut M."/>
            <person name="Julca I."/>
            <person name="Morata J."/>
            <person name="Puigdomenech P."/>
            <person name="Ribeca P."/>
            <person name="Rubio Cabetas M.J."/>
            <person name="Vlasova A."/>
            <person name="Wirthensohn M."/>
            <person name="Garcia-Mas J."/>
            <person name="Gabaldon T."/>
            <person name="Casacuberta J.M."/>
            <person name="Arus P."/>
        </authorList>
    </citation>
    <scope>NUCLEOTIDE SEQUENCE [LARGE SCALE GENOMIC DNA]</scope>
    <source>
        <strain evidence="2">cv. Texas</strain>
    </source>
</reference>
<dbReference type="PANTHER" id="PTHR31973">
    <property type="entry name" value="POLYPROTEIN, PUTATIVE-RELATED"/>
    <property type="match status" value="1"/>
</dbReference>
<gene>
    <name evidence="1" type="ORF">ALMOND_2B014375</name>
</gene>
<feature type="non-terminal residue" evidence="1">
    <location>
        <position position="180"/>
    </location>
</feature>
<dbReference type="Gramene" id="VVA37165">
    <property type="protein sequence ID" value="VVA37165"/>
    <property type="gene ID" value="Prudul26B014375"/>
</dbReference>
<dbReference type="EMBL" id="CABIKO010000512">
    <property type="protein sequence ID" value="VVA37165.1"/>
    <property type="molecule type" value="Genomic_DNA"/>
</dbReference>
<evidence type="ECO:0000313" key="2">
    <source>
        <dbReference type="Proteomes" id="UP000327085"/>
    </source>
</evidence>
<dbReference type="OMA" id="KSEMKAC"/>
<dbReference type="PANTHER" id="PTHR31973:SF187">
    <property type="entry name" value="MUTATOR TRANSPOSASE MUDRA PROTEIN"/>
    <property type="match status" value="1"/>
</dbReference>
<dbReference type="Proteomes" id="UP000327085">
    <property type="component" value="Chromosome 4"/>
</dbReference>
<dbReference type="AlphaFoldDB" id="A0A5E4GB84"/>
<accession>A0A5E4GB84</accession>
<sequence length="180" mass="20304">KFGAGLVSNKIRVVCEEGCPFVIHASSVSGSTYLQVKTFNPSHVCSKGSKNIHATASWLAERYSGQLRLKPNWTASSFAEQVHQDYGYRPSRATLYRARAMAVDIIEGSYNKQYEVLWDYCHELRTRNVGSTIIIKSEMKACKKGFLDGCRPVVCLDGCHIKRLTLGKCFMQWELIQTTE</sequence>
<proteinExistence type="predicted"/>
<protein>
    <submittedName>
        <fullName evidence="1">PREDICTED: transposon</fullName>
    </submittedName>
</protein>